<evidence type="ECO:0000313" key="5">
    <source>
        <dbReference type="EMBL" id="OAK54748.1"/>
    </source>
</evidence>
<dbReference type="Proteomes" id="UP000077519">
    <property type="component" value="Unassembled WGS sequence"/>
</dbReference>
<dbReference type="GO" id="GO:0016757">
    <property type="term" value="F:glycosyltransferase activity"/>
    <property type="evidence" value="ECO:0007669"/>
    <property type="project" value="UniProtKB-KW"/>
</dbReference>
<proteinExistence type="predicted"/>
<keyword evidence="2" id="KW-0808">Transferase</keyword>
<feature type="domain" description="Glycosyl transferase family 1" evidence="3">
    <location>
        <begin position="177"/>
        <end position="336"/>
    </location>
</feature>
<dbReference type="PANTHER" id="PTHR12526">
    <property type="entry name" value="GLYCOSYLTRANSFERASE"/>
    <property type="match status" value="1"/>
</dbReference>
<keyword evidence="1" id="KW-0328">Glycosyltransferase</keyword>
<dbReference type="Gene3D" id="3.40.50.2000">
    <property type="entry name" value="Glycogen Phosphorylase B"/>
    <property type="match status" value="2"/>
</dbReference>
<protein>
    <submittedName>
        <fullName evidence="5">Uncharacterized protein</fullName>
    </submittedName>
</protein>
<dbReference type="Pfam" id="PF00534">
    <property type="entry name" value="Glycos_transf_1"/>
    <property type="match status" value="1"/>
</dbReference>
<dbReference type="PANTHER" id="PTHR12526:SF510">
    <property type="entry name" value="D-INOSITOL 3-PHOSPHATE GLYCOSYLTRANSFERASE"/>
    <property type="match status" value="1"/>
</dbReference>
<dbReference type="InterPro" id="IPR028098">
    <property type="entry name" value="Glyco_trans_4-like_N"/>
</dbReference>
<evidence type="ECO:0000256" key="1">
    <source>
        <dbReference type="ARBA" id="ARBA00022676"/>
    </source>
</evidence>
<dbReference type="InterPro" id="IPR001296">
    <property type="entry name" value="Glyco_trans_1"/>
</dbReference>
<evidence type="ECO:0000313" key="6">
    <source>
        <dbReference type="Proteomes" id="UP000077519"/>
    </source>
</evidence>
<reference evidence="5 6" key="1">
    <citation type="submission" date="2016-03" db="EMBL/GenBank/DDBJ databases">
        <title>Genome sequence of Rhodococcus kyotonensis KB10.</title>
        <authorList>
            <person name="Jeong H."/>
            <person name="Hong C.E."/>
            <person name="Jo S.H."/>
            <person name="Park J.M."/>
        </authorList>
    </citation>
    <scope>NUCLEOTIDE SEQUENCE [LARGE SCALE GENOMIC DNA]</scope>
    <source>
        <strain evidence="5 6">KB10</strain>
    </source>
</reference>
<accession>A0A177YI17</accession>
<keyword evidence="6" id="KW-1185">Reference proteome</keyword>
<sequence>MTVQKSLRVLVIGPAASSPTSRGGMATVVSLMLANPSADVRTISIATYVDSTRARKLWVGVTGMLRASWTIARRRTDVVHVHLAHGGSVLRKCLPMAVARRVGVPVVVHAHSYDFAGWFDGLPSAGRSFVRRALTADRWLVLGSALADEYAERMELDRRAVTVLHNPVRLPEVVASQTDTDTVRIVTLGRLGQRKGSFDLVDAVASLPEDVRRRTSVTMCGDGDVDEVREAVRRHGIGDVVTVAGWMSPEQCSDILSRSHVFALPSYSEGLPMALLEAMSHGLAPVCTPAGSVGEVVTDDVDALVVTPGGVPALAKSIRRLVEDGDARRRIAVGARATASEFDVDAWYARLDEIWRDTCRRREQRM</sequence>
<organism evidence="5 6">
    <name type="scientific">Rhodococcoides kyotonense</name>
    <dbReference type="NCBI Taxonomy" id="398843"/>
    <lineage>
        <taxon>Bacteria</taxon>
        <taxon>Bacillati</taxon>
        <taxon>Actinomycetota</taxon>
        <taxon>Actinomycetes</taxon>
        <taxon>Mycobacteriales</taxon>
        <taxon>Nocardiaceae</taxon>
        <taxon>Rhodococcoides</taxon>
    </lineage>
</organism>
<evidence type="ECO:0000259" key="3">
    <source>
        <dbReference type="Pfam" id="PF00534"/>
    </source>
</evidence>
<comment type="caution">
    <text evidence="5">The sequence shown here is derived from an EMBL/GenBank/DDBJ whole genome shotgun (WGS) entry which is preliminary data.</text>
</comment>
<dbReference type="AlphaFoldDB" id="A0A177YI17"/>
<gene>
    <name evidence="5" type="ORF">A3K89_05290</name>
</gene>
<evidence type="ECO:0000259" key="4">
    <source>
        <dbReference type="Pfam" id="PF13439"/>
    </source>
</evidence>
<dbReference type="EMBL" id="LVHI01000012">
    <property type="protein sequence ID" value="OAK54748.1"/>
    <property type="molecule type" value="Genomic_DNA"/>
</dbReference>
<feature type="domain" description="Glycosyltransferase subfamily 4-like N-terminal" evidence="4">
    <location>
        <begin position="47"/>
        <end position="169"/>
    </location>
</feature>
<evidence type="ECO:0000256" key="2">
    <source>
        <dbReference type="ARBA" id="ARBA00022679"/>
    </source>
</evidence>
<dbReference type="Pfam" id="PF13439">
    <property type="entry name" value="Glyco_transf_4"/>
    <property type="match status" value="1"/>
</dbReference>
<name>A0A177YI17_9NOCA</name>
<dbReference type="CDD" id="cd03801">
    <property type="entry name" value="GT4_PimA-like"/>
    <property type="match status" value="1"/>
</dbReference>
<dbReference type="SUPFAM" id="SSF53756">
    <property type="entry name" value="UDP-Glycosyltransferase/glycogen phosphorylase"/>
    <property type="match status" value="1"/>
</dbReference>